<keyword evidence="3" id="KW-1185">Reference proteome</keyword>
<dbReference type="AlphaFoldDB" id="A0A8S0ZYD4"/>
<evidence type="ECO:0000313" key="3">
    <source>
        <dbReference type="Proteomes" id="UP000494106"/>
    </source>
</evidence>
<sequence length="76" mass="8468">MSCVRARIEDLVQASCEGDKVGESIAQWHGAALEWERRGRRGCAPCSLRQSAHRRLRCPTVGRTPLKNNAQKHAVT</sequence>
<evidence type="ECO:0000313" key="1">
    <source>
        <dbReference type="EMBL" id="CAB3240001.1"/>
    </source>
</evidence>
<protein>
    <submittedName>
        <fullName evidence="1">Uncharacterized protein</fullName>
    </submittedName>
</protein>
<evidence type="ECO:0000313" key="2">
    <source>
        <dbReference type="EMBL" id="CAB3240652.1"/>
    </source>
</evidence>
<proteinExistence type="predicted"/>
<comment type="caution">
    <text evidence="1">The sequence shown here is derived from an EMBL/GenBank/DDBJ whole genome shotgun (WGS) entry which is preliminary data.</text>
</comment>
<dbReference type="Proteomes" id="UP000494256">
    <property type="component" value="Unassembled WGS sequence"/>
</dbReference>
<gene>
    <name evidence="1" type="ORF">APLA_LOCUS8161</name>
    <name evidence="2" type="ORF">APLA_LOCUS9179</name>
</gene>
<evidence type="ECO:0000313" key="4">
    <source>
        <dbReference type="Proteomes" id="UP000494256"/>
    </source>
</evidence>
<dbReference type="EMBL" id="CADEBD010000309">
    <property type="protein sequence ID" value="CAB3240652.1"/>
    <property type="molecule type" value="Genomic_DNA"/>
</dbReference>
<dbReference type="OrthoDB" id="7395982at2759"/>
<organism evidence="1 3">
    <name type="scientific">Arctia plantaginis</name>
    <name type="common">Wood tiger moth</name>
    <name type="synonym">Phalaena plantaginis</name>
    <dbReference type="NCBI Taxonomy" id="874455"/>
    <lineage>
        <taxon>Eukaryota</taxon>
        <taxon>Metazoa</taxon>
        <taxon>Ecdysozoa</taxon>
        <taxon>Arthropoda</taxon>
        <taxon>Hexapoda</taxon>
        <taxon>Insecta</taxon>
        <taxon>Pterygota</taxon>
        <taxon>Neoptera</taxon>
        <taxon>Endopterygota</taxon>
        <taxon>Lepidoptera</taxon>
        <taxon>Glossata</taxon>
        <taxon>Ditrysia</taxon>
        <taxon>Noctuoidea</taxon>
        <taxon>Erebidae</taxon>
        <taxon>Arctiinae</taxon>
        <taxon>Arctia</taxon>
    </lineage>
</organism>
<reference evidence="3 4" key="1">
    <citation type="submission" date="2020-04" db="EMBL/GenBank/DDBJ databases">
        <authorList>
            <person name="Wallbank WR R."/>
            <person name="Pardo Diaz C."/>
            <person name="Kozak K."/>
            <person name="Martin S."/>
            <person name="Jiggins C."/>
            <person name="Moest M."/>
            <person name="Warren A I."/>
            <person name="Byers J.R.P. K."/>
            <person name="Montejo-Kovacevich G."/>
            <person name="Yen C E."/>
        </authorList>
    </citation>
    <scope>NUCLEOTIDE SEQUENCE [LARGE SCALE GENOMIC DNA]</scope>
</reference>
<dbReference type="Proteomes" id="UP000494106">
    <property type="component" value="Unassembled WGS sequence"/>
</dbReference>
<accession>A0A8S0ZYD4</accession>
<dbReference type="EMBL" id="CADEBC010000503">
    <property type="protein sequence ID" value="CAB3240001.1"/>
    <property type="molecule type" value="Genomic_DNA"/>
</dbReference>
<name>A0A8S0ZYD4_ARCPL</name>